<name>A0A7S2P310_9DINO</name>
<dbReference type="InterPro" id="IPR042855">
    <property type="entry name" value="V_SNARE_CC"/>
</dbReference>
<evidence type="ECO:0000313" key="4">
    <source>
        <dbReference type="EMBL" id="CAD9574126.1"/>
    </source>
</evidence>
<dbReference type="CDD" id="cd15843">
    <property type="entry name" value="R-SNARE"/>
    <property type="match status" value="1"/>
</dbReference>
<evidence type="ECO:0000256" key="1">
    <source>
        <dbReference type="PROSITE-ProRule" id="PRU00290"/>
    </source>
</evidence>
<proteinExistence type="predicted"/>
<dbReference type="EMBL" id="HBGW01046245">
    <property type="protein sequence ID" value="CAD9574126.1"/>
    <property type="molecule type" value="Transcribed_RNA"/>
</dbReference>
<dbReference type="AlphaFoldDB" id="A0A7S2P310"/>
<feature type="transmembrane region" description="Helical" evidence="2">
    <location>
        <begin position="66"/>
        <end position="90"/>
    </location>
</feature>
<keyword evidence="1" id="KW-0175">Coiled coil</keyword>
<dbReference type="SUPFAM" id="SSF58038">
    <property type="entry name" value="SNARE fusion complex"/>
    <property type="match status" value="1"/>
</dbReference>
<evidence type="ECO:0000256" key="2">
    <source>
        <dbReference type="SAM" id="Phobius"/>
    </source>
</evidence>
<evidence type="ECO:0000259" key="3">
    <source>
        <dbReference type="PROSITE" id="PS50892"/>
    </source>
</evidence>
<dbReference type="Gene3D" id="1.20.5.110">
    <property type="match status" value="1"/>
</dbReference>
<dbReference type="Pfam" id="PF00957">
    <property type="entry name" value="Synaptobrevin"/>
    <property type="match status" value="1"/>
</dbReference>
<organism evidence="4">
    <name type="scientific">Zooxanthella nutricula</name>
    <dbReference type="NCBI Taxonomy" id="1333877"/>
    <lineage>
        <taxon>Eukaryota</taxon>
        <taxon>Sar</taxon>
        <taxon>Alveolata</taxon>
        <taxon>Dinophyceae</taxon>
        <taxon>Peridiniales</taxon>
        <taxon>Peridiniales incertae sedis</taxon>
        <taxon>Zooxanthella</taxon>
    </lineage>
</organism>
<keyword evidence="2" id="KW-1133">Transmembrane helix</keyword>
<protein>
    <recommendedName>
        <fullName evidence="3">V-SNARE coiled-coil homology domain-containing protein</fullName>
    </recommendedName>
</protein>
<keyword evidence="2" id="KW-0812">Transmembrane</keyword>
<feature type="domain" description="V-SNARE coiled-coil homology" evidence="3">
    <location>
        <begin position="7"/>
        <end position="63"/>
    </location>
</feature>
<feature type="transmembrane region" description="Helical" evidence="2">
    <location>
        <begin position="96"/>
        <end position="115"/>
    </location>
</feature>
<dbReference type="PROSITE" id="PS50892">
    <property type="entry name" value="V_SNARE"/>
    <property type="match status" value="1"/>
</dbReference>
<keyword evidence="2" id="KW-0472">Membrane</keyword>
<gene>
    <name evidence="4" type="ORF">BRAN1462_LOCUS29395</name>
</gene>
<sequence length="145" mass="15880">MAGASAHIAKAKDNLDSAMAGMRDNMKLLADREGQLHALDDKSKALEGTTNRFHRSARMVNWKMRVGSLAVVFVGCAVLVWTVGLVLHVHVGRRRVWPFLFVSALVFLALLGLYYHFRSRFGFGPDGLQQDCATAAASDSESSSE</sequence>
<accession>A0A7S2P310</accession>
<reference evidence="4" key="1">
    <citation type="submission" date="2021-01" db="EMBL/GenBank/DDBJ databases">
        <authorList>
            <person name="Corre E."/>
            <person name="Pelletier E."/>
            <person name="Niang G."/>
            <person name="Scheremetjew M."/>
            <person name="Finn R."/>
            <person name="Kale V."/>
            <person name="Holt S."/>
            <person name="Cochrane G."/>
            <person name="Meng A."/>
            <person name="Brown T."/>
            <person name="Cohen L."/>
        </authorList>
    </citation>
    <scope>NUCLEOTIDE SEQUENCE</scope>
    <source>
        <strain evidence="4">RCC3387</strain>
    </source>
</reference>